<dbReference type="AlphaFoldDB" id="A0AAW0NE46"/>
<name>A0AAW0NE46_9GOBI</name>
<dbReference type="Pfam" id="PF05380">
    <property type="entry name" value="Peptidase_A17"/>
    <property type="match status" value="1"/>
</dbReference>
<dbReference type="PANTHER" id="PTHR47331">
    <property type="entry name" value="PHD-TYPE DOMAIN-CONTAINING PROTEIN"/>
    <property type="match status" value="1"/>
</dbReference>
<dbReference type="InterPro" id="IPR008042">
    <property type="entry name" value="Retrotrans_Pao"/>
</dbReference>
<dbReference type="SUPFAM" id="SSF56672">
    <property type="entry name" value="DNA/RNA polymerases"/>
    <property type="match status" value="1"/>
</dbReference>
<evidence type="ECO:0000313" key="2">
    <source>
        <dbReference type="Proteomes" id="UP001460270"/>
    </source>
</evidence>
<organism evidence="1 2">
    <name type="scientific">Mugilogobius chulae</name>
    <name type="common">yellowstripe goby</name>
    <dbReference type="NCBI Taxonomy" id="88201"/>
    <lineage>
        <taxon>Eukaryota</taxon>
        <taxon>Metazoa</taxon>
        <taxon>Chordata</taxon>
        <taxon>Craniata</taxon>
        <taxon>Vertebrata</taxon>
        <taxon>Euteleostomi</taxon>
        <taxon>Actinopterygii</taxon>
        <taxon>Neopterygii</taxon>
        <taxon>Teleostei</taxon>
        <taxon>Neoteleostei</taxon>
        <taxon>Acanthomorphata</taxon>
        <taxon>Gobiaria</taxon>
        <taxon>Gobiiformes</taxon>
        <taxon>Gobioidei</taxon>
        <taxon>Gobiidae</taxon>
        <taxon>Gobionellinae</taxon>
        <taxon>Mugilogobius</taxon>
    </lineage>
</organism>
<proteinExistence type="predicted"/>
<evidence type="ECO:0000313" key="1">
    <source>
        <dbReference type="EMBL" id="KAK7891445.1"/>
    </source>
</evidence>
<comment type="caution">
    <text evidence="1">The sequence shown here is derived from an EMBL/GenBank/DDBJ whole genome shotgun (WGS) entry which is preliminary data.</text>
</comment>
<dbReference type="Proteomes" id="UP001460270">
    <property type="component" value="Unassembled WGS sequence"/>
</dbReference>
<sequence>MSAKLTVIPCEKLLNLQVRGYQSKQRIALPPVFTREFIPANKSHIPTSETASKWPHLEKLADKLPPLLECEVGLLIGYNCQQALLPREVLAGAENQPYAQLTDLGWSIVGCSYQVHSQSDVIGTSHRVIVREVTPAVQQTVELKQEVHFVCRSQVKEVTPLDVIKALETDFAEHATDDNPVSQEDILFMSKVNKGIRQKEDGHYELPLPFKTDNPNLPNNKQYAEHRLSSLERRLRKDERYYKDYVKFMDDIISRGDAEKVPEQELDNKAAWYIPHHGVYHPHKPDKIRVVFDGSARFQETSLNDHLLTGPDLTNALIGVLCRFRKGPIAIMCDVERMFHQFHVIKEHQDYLRFLWWDKGDLNSKPSVYRMRVHLFGAASSPGCCNFGLKHLAAQGREKFSKETIQFIQRGFYVDDGLASVTSTAEAIQLVEESRALCKTGNLRLHKFVSNSKEVLAAIPEAEQAQAKDQDMALGETHIERALGVQWCIEADEFQFRVVVKENPLTRRGVLSTVASVYDPLGFVAPFILIGKQILQVLCKDKVNWDDDLPEHILPQWESWLRDLPKLAALKIPRSYSKNIDIARYELHNFSDASLNGYGACSYLRAISKEGQITCSLVMGKARVTPTKQTTIPRLELSSAVTSVRNADVIKRELEIENLQEFYWTDSQVVLAYISNDAKRFHTFVANRIQRIRQSTSPDQWQHVVSENNPADHASRGLNATQLKDSNWLQGPAFLWQQDLPTFSGCIYMPPRSLLIQVNPQLSSPRSCLLIKPGQPTRETSPAQPAVAVPTIATSRWGGRLNYVTPAATLAWLADCCTFGLLTVYTAKTEWIISIPWERERRGLKTQEGGEGKC</sequence>
<dbReference type="InterPro" id="IPR043502">
    <property type="entry name" value="DNA/RNA_pol_sf"/>
</dbReference>
<keyword evidence="2" id="KW-1185">Reference proteome</keyword>
<accession>A0AAW0NE46</accession>
<dbReference type="CDD" id="cd01644">
    <property type="entry name" value="RT_pepA17"/>
    <property type="match status" value="1"/>
</dbReference>
<protein>
    <recommendedName>
        <fullName evidence="3">Reverse transcriptase domain-containing protein</fullName>
    </recommendedName>
</protein>
<reference evidence="2" key="1">
    <citation type="submission" date="2024-04" db="EMBL/GenBank/DDBJ databases">
        <title>Salinicola lusitanus LLJ914,a marine bacterium isolated from the Okinawa Trough.</title>
        <authorList>
            <person name="Li J."/>
        </authorList>
    </citation>
    <scope>NUCLEOTIDE SEQUENCE [LARGE SCALE GENOMIC DNA]</scope>
</reference>
<gene>
    <name evidence="1" type="ORF">WMY93_023408</name>
</gene>
<evidence type="ECO:0008006" key="3">
    <source>
        <dbReference type="Google" id="ProtNLM"/>
    </source>
</evidence>
<dbReference type="PANTHER" id="PTHR47331:SF5">
    <property type="entry name" value="RIBONUCLEASE H"/>
    <property type="match status" value="1"/>
</dbReference>
<dbReference type="EMBL" id="JBBPFD010000017">
    <property type="protein sequence ID" value="KAK7891445.1"/>
    <property type="molecule type" value="Genomic_DNA"/>
</dbReference>